<dbReference type="InterPro" id="IPR035903">
    <property type="entry name" value="HesB-like_dom_sf"/>
</dbReference>
<sequence>MEIKISNQALKWFKEDIGLKKGDKLRFYTQVYGNSPIQKGYSLAFTQEEPLKIAASTDLDGILFFVEDGDVWYFDGHDLHVDYDAKEDELRYEYVKSLHGASPLGFTGYL</sequence>
<comment type="caution">
    <text evidence="2">The sequence shown here is derived from an EMBL/GenBank/DDBJ whole genome shotgun (WGS) entry which is preliminary data.</text>
</comment>
<dbReference type="Proteomes" id="UP000677265">
    <property type="component" value="Unassembled WGS sequence"/>
</dbReference>
<reference evidence="2" key="1">
    <citation type="submission" date="2021-05" db="EMBL/GenBank/DDBJ databases">
        <title>Novel Bacillus species.</title>
        <authorList>
            <person name="Liu G."/>
        </authorList>
    </citation>
    <scope>NUCLEOTIDE SEQUENCE</scope>
    <source>
        <strain evidence="2 4">FJAT-50051</strain>
    </source>
</reference>
<dbReference type="AlphaFoldDB" id="A0A942YAV2"/>
<name>A0A942YAV2_9BACI</name>
<organism evidence="2">
    <name type="scientific">Neobacillus citreus</name>
    <dbReference type="NCBI Taxonomy" id="2833578"/>
    <lineage>
        <taxon>Bacteria</taxon>
        <taxon>Bacillati</taxon>
        <taxon>Bacillota</taxon>
        <taxon>Bacilli</taxon>
        <taxon>Bacillales</taxon>
        <taxon>Bacillaceae</taxon>
        <taxon>Neobacillus</taxon>
    </lineage>
</organism>
<evidence type="ECO:0000313" key="3">
    <source>
        <dbReference type="EMBL" id="MCH6266752.1"/>
    </source>
</evidence>
<dbReference type="PIRSF" id="PIRSF034852">
    <property type="entry name" value="UCP034852"/>
    <property type="match status" value="1"/>
</dbReference>
<gene>
    <name evidence="3" type="ORF">KHB02_014580</name>
    <name evidence="2" type="ORF">KHB02_26160</name>
</gene>
<dbReference type="InterPro" id="IPR008326">
    <property type="entry name" value="PdhI-like"/>
</dbReference>
<dbReference type="EMBL" id="JAGYPE010000005">
    <property type="protein sequence ID" value="MBS4184866.1"/>
    <property type="molecule type" value="Genomic_DNA"/>
</dbReference>
<evidence type="ECO:0000256" key="1">
    <source>
        <dbReference type="ARBA" id="ARBA00006718"/>
    </source>
</evidence>
<protein>
    <submittedName>
        <fullName evidence="2">HesB/YadR/YfhF family protein</fullName>
    </submittedName>
</protein>
<dbReference type="RefSeq" id="WP_213144753.1">
    <property type="nucleotide sequence ID" value="NZ_JAGYPE020000024.1"/>
</dbReference>
<dbReference type="EMBL" id="JAGYPE020000024">
    <property type="protein sequence ID" value="MCH6266752.1"/>
    <property type="molecule type" value="Genomic_DNA"/>
</dbReference>
<proteinExistence type="inferred from homology"/>
<dbReference type="SUPFAM" id="SSF89360">
    <property type="entry name" value="HesB-like domain"/>
    <property type="match status" value="1"/>
</dbReference>
<evidence type="ECO:0000313" key="2">
    <source>
        <dbReference type="EMBL" id="MBS4184866.1"/>
    </source>
</evidence>
<comment type="similarity">
    <text evidence="1">Belongs to the HesB/IscA family.</text>
</comment>
<accession>A0A942YAV2</accession>
<keyword evidence="4" id="KW-1185">Reference proteome</keyword>
<evidence type="ECO:0000313" key="4">
    <source>
        <dbReference type="Proteomes" id="UP000677265"/>
    </source>
</evidence>